<dbReference type="AlphaFoldDB" id="A0A420CKW3"/>
<evidence type="ECO:0000313" key="3">
    <source>
        <dbReference type="Proteomes" id="UP000285906"/>
    </source>
</evidence>
<dbReference type="Gene3D" id="3.30.750.44">
    <property type="match status" value="1"/>
</dbReference>
<organism evidence="2 3">
    <name type="scientific">Epilithonimonas arachidiradicis</name>
    <dbReference type="NCBI Taxonomy" id="1617282"/>
    <lineage>
        <taxon>Bacteria</taxon>
        <taxon>Pseudomonadati</taxon>
        <taxon>Bacteroidota</taxon>
        <taxon>Flavobacteriia</taxon>
        <taxon>Flavobacteriales</taxon>
        <taxon>Weeksellaceae</taxon>
        <taxon>Chryseobacterium group</taxon>
        <taxon>Epilithonimonas</taxon>
    </lineage>
</organism>
<sequence length="467" mass="53681">MYRELIKQLTITGFCIFLHSATKAQNYDCNCSQTFEKMTEKLENNYIAYHLTKLEIEKEYESRKLKYKSLTDRTEAQNCSQVLQDFLAFFKDGHLFVTEYPNFSEEDLARTKYEIKQNIFNPNIHKVFDSDTIEGYWTDGISKFMIIKNQNANISFEYVAVIVDCDDKTKIGEIKFAVNDSKHKYEGFYYTNRYASRYVKVTPYKDNSLLSIWGGITWGRLNSREEPVYNPTAPGFKKIDNKNALLTIPSFLIDAKDLNQVLIDNEKELKSTNNLIIDIWGNTGGNGIYFDLLSLYYEKPIHNERGLAIASDDNIDYFEKFNSNKGQDNPYLSVIKAMKQNKGKIVPGPDFGTLEMNPEKTNLKKIVILTDRSNISATETFILHSKAVSDKVITMGDNTGGVVDYNNINLIKLNCEKHGIYFGYPTFTLNDRIITQGYNKTGIIPDIKINNSVKNKIGFVLKYLKNN</sequence>
<feature type="domain" description="Tail specific protease" evidence="1">
    <location>
        <begin position="244"/>
        <end position="449"/>
    </location>
</feature>
<dbReference type="InterPro" id="IPR005151">
    <property type="entry name" value="Tail-specific_protease"/>
</dbReference>
<dbReference type="Proteomes" id="UP000285906">
    <property type="component" value="Unassembled WGS sequence"/>
</dbReference>
<dbReference type="GO" id="GO:0008236">
    <property type="term" value="F:serine-type peptidase activity"/>
    <property type="evidence" value="ECO:0007669"/>
    <property type="project" value="InterPro"/>
</dbReference>
<gene>
    <name evidence="2" type="ORF">BXY58_3380</name>
</gene>
<dbReference type="Gene3D" id="3.90.226.10">
    <property type="entry name" value="2-enoyl-CoA Hydratase, Chain A, domain 1"/>
    <property type="match status" value="1"/>
</dbReference>
<dbReference type="RefSeq" id="WP_120214907.1">
    <property type="nucleotide sequence ID" value="NZ_BMCW01000004.1"/>
</dbReference>
<proteinExistence type="predicted"/>
<accession>A0A420CKW3</accession>
<dbReference type="Pfam" id="PF03572">
    <property type="entry name" value="Peptidase_S41"/>
    <property type="match status" value="1"/>
</dbReference>
<name>A0A420CKW3_9FLAO</name>
<dbReference type="SUPFAM" id="SSF52096">
    <property type="entry name" value="ClpP/crotonase"/>
    <property type="match status" value="1"/>
</dbReference>
<evidence type="ECO:0000259" key="1">
    <source>
        <dbReference type="Pfam" id="PF03572"/>
    </source>
</evidence>
<comment type="caution">
    <text evidence="2">The sequence shown here is derived from an EMBL/GenBank/DDBJ whole genome shotgun (WGS) entry which is preliminary data.</text>
</comment>
<dbReference type="OrthoDB" id="2327485at2"/>
<protein>
    <submittedName>
        <fullName evidence="2">Peptidase S41-like protein</fullName>
    </submittedName>
</protein>
<reference evidence="2 3" key="1">
    <citation type="submission" date="2018-09" db="EMBL/GenBank/DDBJ databases">
        <title>Genomic Encyclopedia of Archaeal and Bacterial Type Strains, Phase II (KMG-II): from individual species to whole genera.</title>
        <authorList>
            <person name="Goeker M."/>
        </authorList>
    </citation>
    <scope>NUCLEOTIDE SEQUENCE [LARGE SCALE GENOMIC DNA]</scope>
    <source>
        <strain evidence="2 3">DSM 27620</strain>
    </source>
</reference>
<dbReference type="InterPro" id="IPR029045">
    <property type="entry name" value="ClpP/crotonase-like_dom_sf"/>
</dbReference>
<evidence type="ECO:0000313" key="2">
    <source>
        <dbReference type="EMBL" id="RKE79118.1"/>
    </source>
</evidence>
<dbReference type="GO" id="GO:0006508">
    <property type="term" value="P:proteolysis"/>
    <property type="evidence" value="ECO:0007669"/>
    <property type="project" value="InterPro"/>
</dbReference>
<dbReference type="EMBL" id="RAQH01000012">
    <property type="protein sequence ID" value="RKE79118.1"/>
    <property type="molecule type" value="Genomic_DNA"/>
</dbReference>